<name>A0A1R1X0L3_9FUNG</name>
<evidence type="ECO:0000313" key="2">
    <source>
        <dbReference type="Proteomes" id="UP000187283"/>
    </source>
</evidence>
<dbReference type="AlphaFoldDB" id="A0A1R1X0L3"/>
<accession>A0A1R1X0L3</accession>
<keyword evidence="2" id="KW-1185">Reference proteome</keyword>
<dbReference type="EMBL" id="LSSN01005865">
    <property type="protein sequence ID" value="OMJ08172.1"/>
    <property type="molecule type" value="Genomic_DNA"/>
</dbReference>
<dbReference type="Proteomes" id="UP000187283">
    <property type="component" value="Unassembled WGS sequence"/>
</dbReference>
<organism evidence="1 2">
    <name type="scientific">Smittium culicis</name>
    <dbReference type="NCBI Taxonomy" id="133412"/>
    <lineage>
        <taxon>Eukaryota</taxon>
        <taxon>Fungi</taxon>
        <taxon>Fungi incertae sedis</taxon>
        <taxon>Zoopagomycota</taxon>
        <taxon>Kickxellomycotina</taxon>
        <taxon>Harpellomycetes</taxon>
        <taxon>Harpellales</taxon>
        <taxon>Legeriomycetaceae</taxon>
        <taxon>Smittium</taxon>
    </lineage>
</organism>
<reference evidence="1 2" key="1">
    <citation type="submission" date="2017-01" db="EMBL/GenBank/DDBJ databases">
        <authorList>
            <person name="Mah S.A."/>
            <person name="Swanson W.J."/>
            <person name="Moy G.W."/>
            <person name="Vacquier V.D."/>
        </authorList>
    </citation>
    <scope>NUCLEOTIDE SEQUENCE [LARGE SCALE GENOMIC DNA]</scope>
    <source>
        <strain evidence="1 2">GSMNP</strain>
    </source>
</reference>
<comment type="caution">
    <text evidence="1">The sequence shown here is derived from an EMBL/GenBank/DDBJ whole genome shotgun (WGS) entry which is preliminary data.</text>
</comment>
<sequence length="70" mass="7776">MDLLTQTARTLDLSQLLIFHTPFTVATAIQSSRADSAGDSGLSFRNDEIYEQLSEEDATPIEIDNNFLRA</sequence>
<proteinExistence type="predicted"/>
<gene>
    <name evidence="1" type="ORF">AYI70_g11716</name>
</gene>
<evidence type="ECO:0000313" key="1">
    <source>
        <dbReference type="EMBL" id="OMJ08172.1"/>
    </source>
</evidence>
<protein>
    <submittedName>
        <fullName evidence="1">Uncharacterized protein</fullName>
    </submittedName>
</protein>